<evidence type="ECO:0000313" key="3">
    <source>
        <dbReference type="Proteomes" id="UP000297567"/>
    </source>
</evidence>
<sequence>MLQKLFKHFQPHTIFFLDAFGASISLLVLFAVIVPFQPIFGMPLDALYNLGIFAGFLFFYSNTCFIQRPKQWKLFLVGVIIGNLGYCGLSMFFLIKHWNEIQTIGAFYFIWEKIVILAIVFYEGFTLTKSEENLKG</sequence>
<keyword evidence="1" id="KW-1133">Transmembrane helix</keyword>
<gene>
    <name evidence="2" type="ORF">EHQ62_05880</name>
</gene>
<evidence type="ECO:0000313" key="2">
    <source>
        <dbReference type="EMBL" id="TGL72352.1"/>
    </source>
</evidence>
<feature type="transmembrane region" description="Helical" evidence="1">
    <location>
        <begin position="101"/>
        <end position="122"/>
    </location>
</feature>
<keyword evidence="1" id="KW-0472">Membrane</keyword>
<reference evidence="2" key="1">
    <citation type="journal article" date="2019" name="PLoS Negl. Trop. Dis.">
        <title>Revisiting the worldwide diversity of Leptospira species in the environment.</title>
        <authorList>
            <person name="Vincent A.T."/>
            <person name="Schiettekatte O."/>
            <person name="Bourhy P."/>
            <person name="Veyrier F.J."/>
            <person name="Picardeau M."/>
        </authorList>
    </citation>
    <scope>NUCLEOTIDE SEQUENCE [LARGE SCALE GENOMIC DNA]</scope>
    <source>
        <strain evidence="2">201702451</strain>
    </source>
</reference>
<feature type="transmembrane region" description="Helical" evidence="1">
    <location>
        <begin position="74"/>
        <end position="95"/>
    </location>
</feature>
<proteinExistence type="predicted"/>
<accession>A0A4Z1A9P0</accession>
<dbReference type="Proteomes" id="UP000297567">
    <property type="component" value="Unassembled WGS sequence"/>
</dbReference>
<organism evidence="2 3">
    <name type="scientific">Leptospira jelokensis</name>
    <dbReference type="NCBI Taxonomy" id="2484931"/>
    <lineage>
        <taxon>Bacteria</taxon>
        <taxon>Pseudomonadati</taxon>
        <taxon>Spirochaetota</taxon>
        <taxon>Spirochaetia</taxon>
        <taxon>Leptospirales</taxon>
        <taxon>Leptospiraceae</taxon>
        <taxon>Leptospira</taxon>
    </lineage>
</organism>
<feature type="transmembrane region" description="Helical" evidence="1">
    <location>
        <begin position="12"/>
        <end position="34"/>
    </location>
</feature>
<name>A0A4Z1A9P0_9LEPT</name>
<comment type="caution">
    <text evidence="2">The sequence shown here is derived from an EMBL/GenBank/DDBJ whole genome shotgun (WGS) entry which is preliminary data.</text>
</comment>
<keyword evidence="1" id="KW-0812">Transmembrane</keyword>
<feature type="transmembrane region" description="Helical" evidence="1">
    <location>
        <begin position="46"/>
        <end position="62"/>
    </location>
</feature>
<dbReference type="AlphaFoldDB" id="A0A4Z1A9P0"/>
<evidence type="ECO:0000256" key="1">
    <source>
        <dbReference type="SAM" id="Phobius"/>
    </source>
</evidence>
<protein>
    <submittedName>
        <fullName evidence="2">Uncharacterized protein</fullName>
    </submittedName>
</protein>
<keyword evidence="3" id="KW-1185">Reference proteome</keyword>
<dbReference type="RefSeq" id="WP_135641269.1">
    <property type="nucleotide sequence ID" value="NZ_RQGH01000011.1"/>
</dbReference>
<dbReference type="EMBL" id="RQGH01000011">
    <property type="protein sequence ID" value="TGL72352.1"/>
    <property type="molecule type" value="Genomic_DNA"/>
</dbReference>